<dbReference type="PROSITE" id="PS00478">
    <property type="entry name" value="LIM_DOMAIN_1"/>
    <property type="match status" value="1"/>
</dbReference>
<dbReference type="GO" id="GO:0031941">
    <property type="term" value="C:filamentous actin"/>
    <property type="evidence" value="ECO:0007669"/>
    <property type="project" value="TreeGrafter"/>
</dbReference>
<dbReference type="PANTHER" id="PTHR24214:SF38">
    <property type="entry name" value="PDZ AND LIM DOMAIN PROTEIN ZASP-RELATED"/>
    <property type="match status" value="1"/>
</dbReference>
<dbReference type="GO" id="GO:0051371">
    <property type="term" value="F:muscle alpha-actinin binding"/>
    <property type="evidence" value="ECO:0007669"/>
    <property type="project" value="TreeGrafter"/>
</dbReference>
<evidence type="ECO:0000313" key="12">
    <source>
        <dbReference type="WBParaSite" id="ACAC_0000133401-mRNA-1"/>
    </source>
</evidence>
<evidence type="ECO:0000256" key="3">
    <source>
        <dbReference type="ARBA" id="ARBA00022490"/>
    </source>
</evidence>
<evidence type="ECO:0000259" key="10">
    <source>
        <dbReference type="PROSITE" id="PS50023"/>
    </source>
</evidence>
<dbReference type="InterPro" id="IPR050604">
    <property type="entry name" value="PDZ-LIM_domain"/>
</dbReference>
<evidence type="ECO:0000256" key="7">
    <source>
        <dbReference type="ARBA" id="ARBA00022949"/>
    </source>
</evidence>
<dbReference type="PROSITE" id="PS50023">
    <property type="entry name" value="LIM_DOMAIN_2"/>
    <property type="match status" value="1"/>
</dbReference>
<sequence length="230" mass="26096">MSDALVTNRQRFHSPSDFISEHLDRIMANDGQSFNRSTFEQRVVTGGSPAGSKPIENRGQNRLIEFGLMFRGAFVLAAGLTWCPEHFVCAYRGCGRRLLECGFVEEHGSKYCESCFEAHIAPRCAKCSKPIVADCLNAMQKKWHPTCFTCAHCRKPFGNTAFYLENGLAYCENDWNALFTTKCVACKYPIEAGDRWVEALGNAFHSNCFNCTVRKFPNTKMKVEIIMRMW</sequence>
<evidence type="ECO:0000256" key="9">
    <source>
        <dbReference type="PROSITE-ProRule" id="PRU00125"/>
    </source>
</evidence>
<comment type="subcellular location">
    <subcellularLocation>
        <location evidence="1">Cell junction</location>
    </subcellularLocation>
    <subcellularLocation>
        <location evidence="2">Cytoplasm</location>
    </subcellularLocation>
</comment>
<dbReference type="Pfam" id="PF00412">
    <property type="entry name" value="LIM"/>
    <property type="match status" value="1"/>
</dbReference>
<dbReference type="GO" id="GO:0030036">
    <property type="term" value="P:actin cytoskeleton organization"/>
    <property type="evidence" value="ECO:0007669"/>
    <property type="project" value="TreeGrafter"/>
</dbReference>
<dbReference type="SUPFAM" id="SSF57716">
    <property type="entry name" value="Glucocorticoid receptor-like (DNA-binding domain)"/>
    <property type="match status" value="2"/>
</dbReference>
<evidence type="ECO:0000256" key="6">
    <source>
        <dbReference type="ARBA" id="ARBA00022833"/>
    </source>
</evidence>
<dbReference type="Proteomes" id="UP000035642">
    <property type="component" value="Unassembled WGS sequence"/>
</dbReference>
<evidence type="ECO:0000313" key="11">
    <source>
        <dbReference type="Proteomes" id="UP000035642"/>
    </source>
</evidence>
<organism evidence="11 12">
    <name type="scientific">Angiostrongylus cantonensis</name>
    <name type="common">Rat lungworm</name>
    <dbReference type="NCBI Taxonomy" id="6313"/>
    <lineage>
        <taxon>Eukaryota</taxon>
        <taxon>Metazoa</taxon>
        <taxon>Ecdysozoa</taxon>
        <taxon>Nematoda</taxon>
        <taxon>Chromadorea</taxon>
        <taxon>Rhabditida</taxon>
        <taxon>Rhabditina</taxon>
        <taxon>Rhabditomorpha</taxon>
        <taxon>Strongyloidea</taxon>
        <taxon>Metastrongylidae</taxon>
        <taxon>Angiostrongylus</taxon>
    </lineage>
</organism>
<dbReference type="Gene3D" id="2.10.110.10">
    <property type="entry name" value="Cysteine Rich Protein"/>
    <property type="match status" value="3"/>
</dbReference>
<dbReference type="GO" id="GO:0001725">
    <property type="term" value="C:stress fiber"/>
    <property type="evidence" value="ECO:0007669"/>
    <property type="project" value="TreeGrafter"/>
</dbReference>
<dbReference type="GO" id="GO:0046872">
    <property type="term" value="F:metal ion binding"/>
    <property type="evidence" value="ECO:0007669"/>
    <property type="project" value="UniProtKB-KW"/>
</dbReference>
<evidence type="ECO:0000256" key="5">
    <source>
        <dbReference type="ARBA" id="ARBA00022737"/>
    </source>
</evidence>
<evidence type="ECO:0000256" key="1">
    <source>
        <dbReference type="ARBA" id="ARBA00004282"/>
    </source>
</evidence>
<keyword evidence="11" id="KW-1185">Reference proteome</keyword>
<dbReference type="STRING" id="6313.A0A158P6P4"/>
<evidence type="ECO:0000256" key="4">
    <source>
        <dbReference type="ARBA" id="ARBA00022723"/>
    </source>
</evidence>
<keyword evidence="5" id="KW-0677">Repeat</keyword>
<dbReference type="AlphaFoldDB" id="A0A158P6P4"/>
<dbReference type="GO" id="GO:0003779">
    <property type="term" value="F:actin binding"/>
    <property type="evidence" value="ECO:0007669"/>
    <property type="project" value="TreeGrafter"/>
</dbReference>
<keyword evidence="4 9" id="KW-0479">Metal-binding</keyword>
<proteinExistence type="predicted"/>
<protein>
    <submittedName>
        <fullName evidence="12">LIM zinc-binding domain-containing protein</fullName>
    </submittedName>
</protein>
<reference evidence="11" key="1">
    <citation type="submission" date="2012-09" db="EMBL/GenBank/DDBJ databases">
        <authorList>
            <person name="Martin A.A."/>
        </authorList>
    </citation>
    <scope>NUCLEOTIDE SEQUENCE</scope>
</reference>
<evidence type="ECO:0000256" key="8">
    <source>
        <dbReference type="ARBA" id="ARBA00023038"/>
    </source>
</evidence>
<keyword evidence="8 9" id="KW-0440">LIM domain</keyword>
<dbReference type="FunFam" id="2.10.110.10:FF:000069">
    <property type="entry name" value="Uncharacterized protein, isoform Z"/>
    <property type="match status" value="1"/>
</dbReference>
<dbReference type="GO" id="GO:0005912">
    <property type="term" value="C:adherens junction"/>
    <property type="evidence" value="ECO:0007669"/>
    <property type="project" value="TreeGrafter"/>
</dbReference>
<evidence type="ECO:0000256" key="2">
    <source>
        <dbReference type="ARBA" id="ARBA00004496"/>
    </source>
</evidence>
<dbReference type="SMART" id="SM00132">
    <property type="entry name" value="LIM"/>
    <property type="match status" value="3"/>
</dbReference>
<reference evidence="12" key="2">
    <citation type="submission" date="2016-04" db="UniProtKB">
        <authorList>
            <consortium name="WormBaseParasite"/>
        </authorList>
    </citation>
    <scope>IDENTIFICATION</scope>
</reference>
<keyword evidence="3" id="KW-0963">Cytoplasm</keyword>
<name>A0A158P6P4_ANGCA</name>
<dbReference type="FunFam" id="2.10.110.10:FF:000008">
    <property type="entry name" value="Paxillin isoform 1"/>
    <property type="match status" value="1"/>
</dbReference>
<keyword evidence="7" id="KW-0965">Cell junction</keyword>
<dbReference type="PANTHER" id="PTHR24214">
    <property type="entry name" value="PDZ AND LIM DOMAIN PROTEIN ZASP"/>
    <property type="match status" value="1"/>
</dbReference>
<accession>A0A158P6P4</accession>
<dbReference type="WBParaSite" id="ACAC_0000133401-mRNA-1">
    <property type="protein sequence ID" value="ACAC_0000133401-mRNA-1"/>
    <property type="gene ID" value="ACAC_0000133401"/>
</dbReference>
<dbReference type="InterPro" id="IPR001781">
    <property type="entry name" value="Znf_LIM"/>
</dbReference>
<feature type="domain" description="LIM zinc-binding" evidence="10">
    <location>
        <begin position="122"/>
        <end position="181"/>
    </location>
</feature>
<dbReference type="GO" id="GO:0030018">
    <property type="term" value="C:Z disc"/>
    <property type="evidence" value="ECO:0007669"/>
    <property type="project" value="TreeGrafter"/>
</dbReference>
<dbReference type="GO" id="GO:0061061">
    <property type="term" value="P:muscle structure development"/>
    <property type="evidence" value="ECO:0007669"/>
    <property type="project" value="TreeGrafter"/>
</dbReference>
<keyword evidence="6 9" id="KW-0862">Zinc</keyword>